<dbReference type="EMBL" id="CP018191">
    <property type="protein sequence ID" value="APH55090.1"/>
    <property type="molecule type" value="Genomic_DNA"/>
</dbReference>
<dbReference type="InterPro" id="IPR029068">
    <property type="entry name" value="Glyas_Bleomycin-R_OHBP_Dase"/>
</dbReference>
<dbReference type="InterPro" id="IPR050383">
    <property type="entry name" value="GlyoxalaseI/FosfomycinResist"/>
</dbReference>
<dbReference type="PROSITE" id="PS51819">
    <property type="entry name" value="VOC"/>
    <property type="match status" value="1"/>
</dbReference>
<evidence type="ECO:0000313" key="3">
    <source>
        <dbReference type="Proteomes" id="UP000182373"/>
    </source>
</evidence>
<protein>
    <submittedName>
        <fullName evidence="2">Lactoylglutathione lyase family protein</fullName>
    </submittedName>
</protein>
<keyword evidence="2" id="KW-0456">Lyase</keyword>
<proteinExistence type="predicted"/>
<dbReference type="AlphaFoldDB" id="A0AAC9K895"/>
<reference evidence="3" key="1">
    <citation type="submission" date="2016-11" db="EMBL/GenBank/DDBJ databases">
        <title>Comparative genomic and phenotypic analysis of Granulibacter bethesdensis clinical isolates from patients with chronic granulomatous disease.</title>
        <authorList>
            <person name="Zarember K.A."/>
            <person name="Porcella S.F."/>
            <person name="Chu J."/>
            <person name="Ding L."/>
            <person name="Dahlstrom E."/>
            <person name="Barbian K."/>
            <person name="Martens C."/>
            <person name="Sykora L."/>
            <person name="Kramer S."/>
            <person name="Pettinato A.M."/>
            <person name="Hong H."/>
            <person name="Wald G."/>
            <person name="Berg L.J."/>
            <person name="Rogge L.S."/>
            <person name="Greenberg D.E."/>
            <person name="Falcone E.L."/>
            <person name="Neves J.F."/>
            <person name="Simoes M.J."/>
            <person name="Casal M."/>
            <person name="Rodriguez-Lopez F.C."/>
            <person name="Zelazny A."/>
            <person name="Gallin J.I."/>
            <person name="Holland S.M."/>
        </authorList>
    </citation>
    <scope>NUCLEOTIDE SEQUENCE [LARGE SCALE GENOMIC DNA]</scope>
    <source>
        <strain evidence="3">NIH9.1</strain>
    </source>
</reference>
<feature type="domain" description="VOC" evidence="1">
    <location>
        <begin position="6"/>
        <end position="133"/>
    </location>
</feature>
<evidence type="ECO:0000313" key="2">
    <source>
        <dbReference type="EMBL" id="APH55090.1"/>
    </source>
</evidence>
<dbReference type="PANTHER" id="PTHR21366:SF31">
    <property type="entry name" value="METALLOTHIOL TRANSFERASE FOSB"/>
    <property type="match status" value="1"/>
</dbReference>
<dbReference type="Proteomes" id="UP000182373">
    <property type="component" value="Chromosome"/>
</dbReference>
<dbReference type="GO" id="GO:0016829">
    <property type="term" value="F:lyase activity"/>
    <property type="evidence" value="ECO:0007669"/>
    <property type="project" value="UniProtKB-KW"/>
</dbReference>
<organism evidence="2 3">
    <name type="scientific">Granulibacter bethesdensis</name>
    <dbReference type="NCBI Taxonomy" id="364410"/>
    <lineage>
        <taxon>Bacteria</taxon>
        <taxon>Pseudomonadati</taxon>
        <taxon>Pseudomonadota</taxon>
        <taxon>Alphaproteobacteria</taxon>
        <taxon>Acetobacterales</taxon>
        <taxon>Acetobacteraceae</taxon>
        <taxon>Granulibacter</taxon>
    </lineage>
</organism>
<accession>A0AAC9K895</accession>
<name>A0AAC9K895_9PROT</name>
<dbReference type="Pfam" id="PF00903">
    <property type="entry name" value="Glyoxalase"/>
    <property type="match status" value="1"/>
</dbReference>
<sequence>MLTVTAFDHIVLNVRDVETSAAWYEEVLGMERKVSRHSSVGESRTSMVFGRNKINLRPTAASQESWFTADTPAAGSADLCFLTEADPNAVMKHFYRCNVPIVTGPVTKQGALGPICSVYVRDPDGNLIEVSSYG</sequence>
<dbReference type="RefSeq" id="WP_072572957.1">
    <property type="nucleotide sequence ID" value="NZ_CP018191.1"/>
</dbReference>
<gene>
    <name evidence="2" type="ORF">GbCGDNIH9_0288a</name>
</gene>
<dbReference type="InterPro" id="IPR004360">
    <property type="entry name" value="Glyas_Fos-R_dOase_dom"/>
</dbReference>
<dbReference type="InterPro" id="IPR037523">
    <property type="entry name" value="VOC_core"/>
</dbReference>
<evidence type="ECO:0000259" key="1">
    <source>
        <dbReference type="PROSITE" id="PS51819"/>
    </source>
</evidence>
<dbReference type="PANTHER" id="PTHR21366">
    <property type="entry name" value="GLYOXALASE FAMILY PROTEIN"/>
    <property type="match status" value="1"/>
</dbReference>
<dbReference type="Gene3D" id="3.10.180.10">
    <property type="entry name" value="2,3-Dihydroxybiphenyl 1,2-Dioxygenase, domain 1"/>
    <property type="match status" value="1"/>
</dbReference>
<dbReference type="SUPFAM" id="SSF54593">
    <property type="entry name" value="Glyoxalase/Bleomycin resistance protein/Dihydroxybiphenyl dioxygenase"/>
    <property type="match status" value="1"/>
</dbReference>